<name>A0A318ZCM8_9EURO</name>
<keyword evidence="2" id="KW-1185">Reference proteome</keyword>
<evidence type="ECO:0000313" key="2">
    <source>
        <dbReference type="Proteomes" id="UP000248349"/>
    </source>
</evidence>
<sequence>MSLKVPLSHFAVLPLFVCPARRIAGLKHVDRLANHRHAAQGLFTCPARCEHRTKLMRTKYTFKNHTISLSIG</sequence>
<dbReference type="RefSeq" id="XP_025431198.1">
    <property type="nucleotide sequence ID" value="XM_025575015.1"/>
</dbReference>
<protein>
    <submittedName>
        <fullName evidence="1">Uncharacterized protein</fullName>
    </submittedName>
</protein>
<accession>A0A318ZCM8</accession>
<evidence type="ECO:0000313" key="1">
    <source>
        <dbReference type="EMBL" id="PYH45216.1"/>
    </source>
</evidence>
<organism evidence="1 2">
    <name type="scientific">Aspergillus saccharolyticus JOP 1030-1</name>
    <dbReference type="NCBI Taxonomy" id="1450539"/>
    <lineage>
        <taxon>Eukaryota</taxon>
        <taxon>Fungi</taxon>
        <taxon>Dikarya</taxon>
        <taxon>Ascomycota</taxon>
        <taxon>Pezizomycotina</taxon>
        <taxon>Eurotiomycetes</taxon>
        <taxon>Eurotiomycetidae</taxon>
        <taxon>Eurotiales</taxon>
        <taxon>Aspergillaceae</taxon>
        <taxon>Aspergillus</taxon>
        <taxon>Aspergillus subgen. Circumdati</taxon>
    </lineage>
</organism>
<dbReference type="EMBL" id="KZ821232">
    <property type="protein sequence ID" value="PYH45216.1"/>
    <property type="molecule type" value="Genomic_DNA"/>
</dbReference>
<dbReference type="GeneID" id="37076243"/>
<proteinExistence type="predicted"/>
<reference evidence="1 2" key="1">
    <citation type="submission" date="2016-12" db="EMBL/GenBank/DDBJ databases">
        <title>The genomes of Aspergillus section Nigri reveals drivers in fungal speciation.</title>
        <authorList>
            <consortium name="DOE Joint Genome Institute"/>
            <person name="Vesth T.C."/>
            <person name="Nybo J."/>
            <person name="Theobald S."/>
            <person name="Brandl J."/>
            <person name="Frisvad J.C."/>
            <person name="Nielsen K.F."/>
            <person name="Lyhne E.K."/>
            <person name="Kogle M.E."/>
            <person name="Kuo A."/>
            <person name="Riley R."/>
            <person name="Clum A."/>
            <person name="Nolan M."/>
            <person name="Lipzen A."/>
            <person name="Salamov A."/>
            <person name="Henrissat B."/>
            <person name="Wiebenga A."/>
            <person name="De Vries R.P."/>
            <person name="Grigoriev I.V."/>
            <person name="Mortensen U.H."/>
            <person name="Andersen M.R."/>
            <person name="Baker S.E."/>
        </authorList>
    </citation>
    <scope>NUCLEOTIDE SEQUENCE [LARGE SCALE GENOMIC DNA]</scope>
    <source>
        <strain evidence="1 2">JOP 1030-1</strain>
    </source>
</reference>
<dbReference type="AlphaFoldDB" id="A0A318ZCM8"/>
<dbReference type="Proteomes" id="UP000248349">
    <property type="component" value="Unassembled WGS sequence"/>
</dbReference>
<gene>
    <name evidence="1" type="ORF">BP01DRAFT_356690</name>
</gene>